<dbReference type="InterPro" id="IPR058240">
    <property type="entry name" value="rSAM_sf"/>
</dbReference>
<dbReference type="InterPro" id="IPR013785">
    <property type="entry name" value="Aldolase_TIM"/>
</dbReference>
<dbReference type="PIRSF" id="PIRSF006004">
    <property type="entry name" value="CHP00048"/>
    <property type="match status" value="1"/>
</dbReference>
<evidence type="ECO:0000313" key="14">
    <source>
        <dbReference type="Proteomes" id="UP000321062"/>
    </source>
</evidence>
<dbReference type="OrthoDB" id="9793973at2"/>
<dbReference type="AlphaFoldDB" id="A0A5B9DIG0"/>
<evidence type="ECO:0000313" key="13">
    <source>
        <dbReference type="EMBL" id="QEE18836.1"/>
    </source>
</evidence>
<name>A0A5B9DIG0_9HYPH</name>
<evidence type="ECO:0000256" key="3">
    <source>
        <dbReference type="ARBA" id="ARBA00007544"/>
    </source>
</evidence>
<evidence type="ECO:0000256" key="12">
    <source>
        <dbReference type="ARBA" id="ARBA00023157"/>
    </source>
</evidence>
<gene>
    <name evidence="13" type="ORF">FNA67_00955</name>
</gene>
<dbReference type="GO" id="GO:0030488">
    <property type="term" value="P:tRNA methylation"/>
    <property type="evidence" value="ECO:0007669"/>
    <property type="project" value="TreeGrafter"/>
</dbReference>
<evidence type="ECO:0000256" key="6">
    <source>
        <dbReference type="ARBA" id="ARBA00022603"/>
    </source>
</evidence>
<keyword evidence="7 13" id="KW-0808">Transferase</keyword>
<dbReference type="SUPFAM" id="SSF102114">
    <property type="entry name" value="Radical SAM enzymes"/>
    <property type="match status" value="1"/>
</dbReference>
<dbReference type="PANTHER" id="PTHR30544">
    <property type="entry name" value="23S RRNA METHYLTRANSFERASE"/>
    <property type="match status" value="1"/>
</dbReference>
<evidence type="ECO:0000256" key="8">
    <source>
        <dbReference type="ARBA" id="ARBA00022691"/>
    </source>
</evidence>
<dbReference type="EMBL" id="CP041690">
    <property type="protein sequence ID" value="QEE18836.1"/>
    <property type="molecule type" value="Genomic_DNA"/>
</dbReference>
<dbReference type="Proteomes" id="UP000321062">
    <property type="component" value="Chromosome"/>
</dbReference>
<proteinExistence type="inferred from homology"/>
<dbReference type="GO" id="GO:0046872">
    <property type="term" value="F:metal ion binding"/>
    <property type="evidence" value="ECO:0007669"/>
    <property type="project" value="UniProtKB-KW"/>
</dbReference>
<dbReference type="InterPro" id="IPR006638">
    <property type="entry name" value="Elp3/MiaA/NifB-like_rSAM"/>
</dbReference>
<evidence type="ECO:0000256" key="1">
    <source>
        <dbReference type="ARBA" id="ARBA00001966"/>
    </source>
</evidence>
<keyword evidence="14" id="KW-1185">Reference proteome</keyword>
<sequence>MTQPTRPLALSLTAAQFDSLPMTGTRPIAYRDLFASHADLPQATRRWAQAQGLDLRALTLRSRERGARSQKFLFALREGLAVESVLIRRHDGYTACISSQVGCAFACRFCASGQAGLKRNLEAGEIVEQVARLGPKVNRIVFMGIGEPLNNYDNVLKAIRILRDRRGLNFPTTGITLSTIGIPKGLKALREEHLGINLTISLHATTDESRAALIPGSRKHPVREVVERALSWAERHNRDVTFVYLLLAGINDSRADLERLVAMLGGQRARINLMRWNPVDGIKLGRTEDRTLLAFRERLARAGIPVVVRDTQGRDITAACGQLWLRDLNGRALAA</sequence>
<protein>
    <submittedName>
        <fullName evidence="13">23S rRNA (Adenine(2503)-C(2))-methyltransferase RlmN</fullName>
    </submittedName>
</protein>
<keyword evidence="11" id="KW-0411">Iron-sulfur</keyword>
<evidence type="ECO:0000256" key="9">
    <source>
        <dbReference type="ARBA" id="ARBA00022723"/>
    </source>
</evidence>
<evidence type="ECO:0000256" key="7">
    <source>
        <dbReference type="ARBA" id="ARBA00022679"/>
    </source>
</evidence>
<dbReference type="GO" id="GO:0051539">
    <property type="term" value="F:4 iron, 4 sulfur cluster binding"/>
    <property type="evidence" value="ECO:0007669"/>
    <property type="project" value="UniProtKB-KW"/>
</dbReference>
<dbReference type="PANTHER" id="PTHR30544:SF5">
    <property type="entry name" value="RADICAL SAM CORE DOMAIN-CONTAINING PROTEIN"/>
    <property type="match status" value="1"/>
</dbReference>
<dbReference type="GO" id="GO:0005737">
    <property type="term" value="C:cytoplasm"/>
    <property type="evidence" value="ECO:0007669"/>
    <property type="project" value="UniProtKB-SubCell"/>
</dbReference>
<dbReference type="SMART" id="SM00729">
    <property type="entry name" value="Elp3"/>
    <property type="match status" value="1"/>
</dbReference>
<keyword evidence="9" id="KW-0479">Metal-binding</keyword>
<comment type="similarity">
    <text evidence="3">Belongs to the radical SAM superfamily. RlmN family.</text>
</comment>
<dbReference type="InterPro" id="IPR040072">
    <property type="entry name" value="Methyltransferase_A"/>
</dbReference>
<keyword evidence="12" id="KW-1015">Disulfide bond</keyword>
<dbReference type="PROSITE" id="PS51918">
    <property type="entry name" value="RADICAL_SAM"/>
    <property type="match status" value="1"/>
</dbReference>
<keyword evidence="8" id="KW-0949">S-adenosyl-L-methionine</keyword>
<dbReference type="SFLD" id="SFLDF00275">
    <property type="entry name" value="adenosine_C2_methyltransferase"/>
    <property type="match status" value="1"/>
</dbReference>
<organism evidence="13 14">
    <name type="scientific">Paradevosia tibetensis</name>
    <dbReference type="NCBI Taxonomy" id="1447062"/>
    <lineage>
        <taxon>Bacteria</taxon>
        <taxon>Pseudomonadati</taxon>
        <taxon>Pseudomonadota</taxon>
        <taxon>Alphaproteobacteria</taxon>
        <taxon>Hyphomicrobiales</taxon>
        <taxon>Devosiaceae</taxon>
        <taxon>Paradevosia</taxon>
    </lineage>
</organism>
<dbReference type="RefSeq" id="WP_147654741.1">
    <property type="nucleotide sequence ID" value="NZ_BMFM01000001.1"/>
</dbReference>
<keyword evidence="4" id="KW-0004">4Fe-4S</keyword>
<comment type="cofactor">
    <cofactor evidence="1">
        <name>[4Fe-4S] cluster</name>
        <dbReference type="ChEBI" id="CHEBI:49883"/>
    </cofactor>
</comment>
<evidence type="ECO:0000256" key="4">
    <source>
        <dbReference type="ARBA" id="ARBA00022485"/>
    </source>
</evidence>
<keyword evidence="10" id="KW-0408">Iron</keyword>
<dbReference type="CDD" id="cd01335">
    <property type="entry name" value="Radical_SAM"/>
    <property type="match status" value="1"/>
</dbReference>
<dbReference type="SFLD" id="SFLDG01062">
    <property type="entry name" value="methyltransferase_(Class_A)"/>
    <property type="match status" value="1"/>
</dbReference>
<keyword evidence="5" id="KW-0963">Cytoplasm</keyword>
<evidence type="ECO:0000256" key="10">
    <source>
        <dbReference type="ARBA" id="ARBA00023004"/>
    </source>
</evidence>
<dbReference type="Gene3D" id="3.20.20.70">
    <property type="entry name" value="Aldolase class I"/>
    <property type="match status" value="1"/>
</dbReference>
<evidence type="ECO:0000256" key="5">
    <source>
        <dbReference type="ARBA" id="ARBA00022490"/>
    </source>
</evidence>
<reference evidence="13 14" key="1">
    <citation type="journal article" date="2015" name="Int. J. Syst. Evol. Microbiol.">
        <title>Youhaiella tibetensis gen. nov., sp. nov., isolated from subsurface sediment.</title>
        <authorList>
            <person name="Wang Y.X."/>
            <person name="Huang F.Q."/>
            <person name="Nogi Y."/>
            <person name="Pang S.J."/>
            <person name="Wang P.K."/>
            <person name="Lv J."/>
        </authorList>
    </citation>
    <scope>NUCLEOTIDE SEQUENCE [LARGE SCALE GENOMIC DNA]</scope>
    <source>
        <strain evidence="14">fig4</strain>
    </source>
</reference>
<evidence type="ECO:0000256" key="11">
    <source>
        <dbReference type="ARBA" id="ARBA00023014"/>
    </source>
</evidence>
<dbReference type="KEGG" id="yti:FNA67_00955"/>
<keyword evidence="6 13" id="KW-0489">Methyltransferase</keyword>
<comment type="subcellular location">
    <subcellularLocation>
        <location evidence="2">Cytoplasm</location>
    </subcellularLocation>
</comment>
<dbReference type="Pfam" id="PF04055">
    <property type="entry name" value="Radical_SAM"/>
    <property type="match status" value="1"/>
</dbReference>
<dbReference type="GO" id="GO:0070475">
    <property type="term" value="P:rRNA base methylation"/>
    <property type="evidence" value="ECO:0007669"/>
    <property type="project" value="TreeGrafter"/>
</dbReference>
<dbReference type="GO" id="GO:0008173">
    <property type="term" value="F:RNA methyltransferase activity"/>
    <property type="evidence" value="ECO:0007669"/>
    <property type="project" value="InterPro"/>
</dbReference>
<dbReference type="InterPro" id="IPR007197">
    <property type="entry name" value="rSAM"/>
</dbReference>
<dbReference type="InterPro" id="IPR004383">
    <property type="entry name" value="rRNA_lsu_MTrfase_RlmN/Cfr"/>
</dbReference>
<evidence type="ECO:0000256" key="2">
    <source>
        <dbReference type="ARBA" id="ARBA00004496"/>
    </source>
</evidence>
<dbReference type="SFLD" id="SFLDS00029">
    <property type="entry name" value="Radical_SAM"/>
    <property type="match status" value="1"/>
</dbReference>
<accession>A0A5B9DIG0</accession>